<dbReference type="AlphaFoldDB" id="A0A024UPZ5"/>
<feature type="compositionally biased region" description="Acidic residues" evidence="1">
    <location>
        <begin position="27"/>
        <end position="47"/>
    </location>
</feature>
<feature type="compositionally biased region" description="Acidic residues" evidence="1">
    <location>
        <begin position="216"/>
        <end position="234"/>
    </location>
</feature>
<name>A0A024UPZ5_9STRA</name>
<feature type="compositionally biased region" description="Polar residues" evidence="1">
    <location>
        <begin position="115"/>
        <end position="127"/>
    </location>
</feature>
<evidence type="ECO:0000256" key="1">
    <source>
        <dbReference type="SAM" id="MobiDB-lite"/>
    </source>
</evidence>
<feature type="region of interest" description="Disordered" evidence="1">
    <location>
        <begin position="207"/>
        <end position="278"/>
    </location>
</feature>
<dbReference type="VEuPathDB" id="FungiDB:H310_00897"/>
<proteinExistence type="predicted"/>
<dbReference type="GeneID" id="20077947"/>
<organism evidence="2">
    <name type="scientific">Aphanomyces invadans</name>
    <dbReference type="NCBI Taxonomy" id="157072"/>
    <lineage>
        <taxon>Eukaryota</taxon>
        <taxon>Sar</taxon>
        <taxon>Stramenopiles</taxon>
        <taxon>Oomycota</taxon>
        <taxon>Saprolegniomycetes</taxon>
        <taxon>Saprolegniales</taxon>
        <taxon>Verrucalvaceae</taxon>
        <taxon>Aphanomyces</taxon>
    </lineage>
</organism>
<feature type="compositionally biased region" description="Acidic residues" evidence="1">
    <location>
        <begin position="84"/>
        <end position="102"/>
    </location>
</feature>
<dbReference type="OrthoDB" id="77291at2759"/>
<feature type="compositionally biased region" description="Acidic residues" evidence="1">
    <location>
        <begin position="246"/>
        <end position="278"/>
    </location>
</feature>
<gene>
    <name evidence="2" type="ORF">H310_00897</name>
</gene>
<dbReference type="RefSeq" id="XP_008862075.1">
    <property type="nucleotide sequence ID" value="XM_008863853.1"/>
</dbReference>
<feature type="region of interest" description="Disordered" evidence="1">
    <location>
        <begin position="1"/>
        <end position="142"/>
    </location>
</feature>
<sequence>MAAVDIESQQLHLHAEASAYDNPNVDGADDAETEEAEEDMYDDNDDNDSLHGPVSSLGKRLNDSTAAPDGKRLRTNDPDSIIDLGEEDDEDDDDDDDDEDTDSSPALRHYAKNGASKQFMSKGNRTMGQFDHDDTDPASQQHTNLQRLLDSMDSKTKMELFQDALELCGNDLFTGHEAWQDQLLLKACRLHPAFVSSINELAHQSGSYNTPVVLSGDEDDEEDDEDADDDDDEGSASLIQGTEAPAQDDDDDEGDAEALNFVEDDDEEELELGDLSDL</sequence>
<reference evidence="2" key="1">
    <citation type="submission" date="2013-12" db="EMBL/GenBank/DDBJ databases">
        <title>The Genome Sequence of Aphanomyces invadans NJM9701.</title>
        <authorList>
            <consortium name="The Broad Institute Genomics Platform"/>
            <person name="Russ C."/>
            <person name="Tyler B."/>
            <person name="van West P."/>
            <person name="Dieguez-Uribeondo J."/>
            <person name="Young S.K."/>
            <person name="Zeng Q."/>
            <person name="Gargeya S."/>
            <person name="Fitzgerald M."/>
            <person name="Abouelleil A."/>
            <person name="Alvarado L."/>
            <person name="Chapman S.B."/>
            <person name="Gainer-Dewar J."/>
            <person name="Goldberg J."/>
            <person name="Griggs A."/>
            <person name="Gujja S."/>
            <person name="Hansen M."/>
            <person name="Howarth C."/>
            <person name="Imamovic A."/>
            <person name="Ireland A."/>
            <person name="Larimer J."/>
            <person name="McCowan C."/>
            <person name="Murphy C."/>
            <person name="Pearson M."/>
            <person name="Poon T.W."/>
            <person name="Priest M."/>
            <person name="Roberts A."/>
            <person name="Saif S."/>
            <person name="Shea T."/>
            <person name="Sykes S."/>
            <person name="Wortman J."/>
            <person name="Nusbaum C."/>
            <person name="Birren B."/>
        </authorList>
    </citation>
    <scope>NUCLEOTIDE SEQUENCE [LARGE SCALE GENOMIC DNA]</scope>
    <source>
        <strain evidence="2">NJM9701</strain>
    </source>
</reference>
<dbReference type="EMBL" id="KI913953">
    <property type="protein sequence ID" value="ETW08270.1"/>
    <property type="molecule type" value="Genomic_DNA"/>
</dbReference>
<accession>A0A024UPZ5</accession>
<protein>
    <submittedName>
        <fullName evidence="2">Uncharacterized protein</fullName>
    </submittedName>
</protein>
<evidence type="ECO:0000313" key="2">
    <source>
        <dbReference type="EMBL" id="ETW08270.1"/>
    </source>
</evidence>